<protein>
    <submittedName>
        <fullName evidence="2">Helix-turn-helix domain-containing protein</fullName>
    </submittedName>
</protein>
<dbReference type="InterPro" id="IPR000551">
    <property type="entry name" value="MerR-type_HTH_dom"/>
</dbReference>
<organism evidence="2 3">
    <name type="scientific">Streptosporangium amethystogenes subsp. fukuiense</name>
    <dbReference type="NCBI Taxonomy" id="698418"/>
    <lineage>
        <taxon>Bacteria</taxon>
        <taxon>Bacillati</taxon>
        <taxon>Actinomycetota</taxon>
        <taxon>Actinomycetes</taxon>
        <taxon>Streptosporangiales</taxon>
        <taxon>Streptosporangiaceae</taxon>
        <taxon>Streptosporangium</taxon>
    </lineage>
</organism>
<evidence type="ECO:0000313" key="3">
    <source>
        <dbReference type="Proteomes" id="UP001596514"/>
    </source>
</evidence>
<evidence type="ECO:0000259" key="1">
    <source>
        <dbReference type="PROSITE" id="PS50937"/>
    </source>
</evidence>
<feature type="domain" description="HTH merR-type" evidence="1">
    <location>
        <begin position="19"/>
        <end position="68"/>
    </location>
</feature>
<keyword evidence="3" id="KW-1185">Reference proteome</keyword>
<dbReference type="InterPro" id="IPR041657">
    <property type="entry name" value="HTH_17"/>
</dbReference>
<reference evidence="3" key="1">
    <citation type="journal article" date="2019" name="Int. J. Syst. Evol. Microbiol.">
        <title>The Global Catalogue of Microorganisms (GCM) 10K type strain sequencing project: providing services to taxonomists for standard genome sequencing and annotation.</title>
        <authorList>
            <consortium name="The Broad Institute Genomics Platform"/>
            <consortium name="The Broad Institute Genome Sequencing Center for Infectious Disease"/>
            <person name="Wu L."/>
            <person name="Ma J."/>
        </authorList>
    </citation>
    <scope>NUCLEOTIDE SEQUENCE [LARGE SCALE GENOMIC DNA]</scope>
    <source>
        <strain evidence="3">JCM 10083</strain>
    </source>
</reference>
<dbReference type="Pfam" id="PF12728">
    <property type="entry name" value="HTH_17"/>
    <property type="match status" value="1"/>
</dbReference>
<sequence>MGAPAVLPTSVVWPQGVTHLRSGQVATLLRVSPRRVARWQTLGLLTASALTEGGHRRFTREDVEAFLREATLAARLGSGDIVSCPGWNNGRPVRVLRVTPTEWDGLYIRWQDVAVRAHAMDIKAGRTRLVRRLHQGAA</sequence>
<dbReference type="PROSITE" id="PS50937">
    <property type="entry name" value="HTH_MERR_2"/>
    <property type="match status" value="1"/>
</dbReference>
<dbReference type="EMBL" id="JBHTEE010000001">
    <property type="protein sequence ID" value="MFC7603751.1"/>
    <property type="molecule type" value="Genomic_DNA"/>
</dbReference>
<dbReference type="InterPro" id="IPR009061">
    <property type="entry name" value="DNA-bd_dom_put_sf"/>
</dbReference>
<name>A0ABW2T7J8_9ACTN</name>
<accession>A0ABW2T7J8</accession>
<dbReference type="Proteomes" id="UP001596514">
    <property type="component" value="Unassembled WGS sequence"/>
</dbReference>
<evidence type="ECO:0000313" key="2">
    <source>
        <dbReference type="EMBL" id="MFC7603751.1"/>
    </source>
</evidence>
<dbReference type="RefSeq" id="WP_343981771.1">
    <property type="nucleotide sequence ID" value="NZ_BAAAGK010000233.1"/>
</dbReference>
<comment type="caution">
    <text evidence="2">The sequence shown here is derived from an EMBL/GenBank/DDBJ whole genome shotgun (WGS) entry which is preliminary data.</text>
</comment>
<proteinExistence type="predicted"/>
<gene>
    <name evidence="2" type="ORF">ACFQVD_26915</name>
</gene>
<dbReference type="Gene3D" id="1.10.1660.10">
    <property type="match status" value="1"/>
</dbReference>
<dbReference type="SUPFAM" id="SSF46955">
    <property type="entry name" value="Putative DNA-binding domain"/>
    <property type="match status" value="1"/>
</dbReference>
<dbReference type="SMART" id="SM00422">
    <property type="entry name" value="HTH_MERR"/>
    <property type="match status" value="1"/>
</dbReference>